<accession>A0A0D0DGT7</accession>
<sequence>MTWHYRKLFPTILPCSCGRQVRTPQPRVGIKAKSEFLFGPADPADPLLVEGSFSAVTNCELHLSSPWLNIAEHTVPNQHLTENNSMSTLCGRSWVGCSTLKAHTGGN</sequence>
<dbReference type="HOGENOM" id="CLU_2210841_0_0_1"/>
<reference evidence="2" key="2">
    <citation type="submission" date="2015-01" db="EMBL/GenBank/DDBJ databases">
        <title>Evolutionary Origins and Diversification of the Mycorrhizal Mutualists.</title>
        <authorList>
            <consortium name="DOE Joint Genome Institute"/>
            <consortium name="Mycorrhizal Genomics Consortium"/>
            <person name="Kohler A."/>
            <person name="Kuo A."/>
            <person name="Nagy L.G."/>
            <person name="Floudas D."/>
            <person name="Copeland A."/>
            <person name="Barry K.W."/>
            <person name="Cichocki N."/>
            <person name="Veneault-Fourrey C."/>
            <person name="LaButti K."/>
            <person name="Lindquist E.A."/>
            <person name="Lipzen A."/>
            <person name="Lundell T."/>
            <person name="Morin E."/>
            <person name="Murat C."/>
            <person name="Riley R."/>
            <person name="Ohm R."/>
            <person name="Sun H."/>
            <person name="Tunlid A."/>
            <person name="Henrissat B."/>
            <person name="Grigoriev I.V."/>
            <person name="Hibbett D.S."/>
            <person name="Martin F."/>
        </authorList>
    </citation>
    <scope>NUCLEOTIDE SEQUENCE [LARGE SCALE GENOMIC DNA]</scope>
    <source>
        <strain evidence="2">Ve08.2h10</strain>
    </source>
</reference>
<dbReference type="Proteomes" id="UP000054538">
    <property type="component" value="Unassembled WGS sequence"/>
</dbReference>
<proteinExistence type="predicted"/>
<evidence type="ECO:0000313" key="1">
    <source>
        <dbReference type="EMBL" id="KIK84176.1"/>
    </source>
</evidence>
<keyword evidence="2" id="KW-1185">Reference proteome</keyword>
<dbReference type="AlphaFoldDB" id="A0A0D0DGT7"/>
<organism evidence="1 2">
    <name type="scientific">Paxillus rubicundulus Ve08.2h10</name>
    <dbReference type="NCBI Taxonomy" id="930991"/>
    <lineage>
        <taxon>Eukaryota</taxon>
        <taxon>Fungi</taxon>
        <taxon>Dikarya</taxon>
        <taxon>Basidiomycota</taxon>
        <taxon>Agaricomycotina</taxon>
        <taxon>Agaricomycetes</taxon>
        <taxon>Agaricomycetidae</taxon>
        <taxon>Boletales</taxon>
        <taxon>Paxilineae</taxon>
        <taxon>Paxillaceae</taxon>
        <taxon>Paxillus</taxon>
    </lineage>
</organism>
<protein>
    <submittedName>
        <fullName evidence="1">Uncharacterized protein</fullName>
    </submittedName>
</protein>
<evidence type="ECO:0000313" key="2">
    <source>
        <dbReference type="Proteomes" id="UP000054538"/>
    </source>
</evidence>
<reference evidence="1 2" key="1">
    <citation type="submission" date="2014-04" db="EMBL/GenBank/DDBJ databases">
        <authorList>
            <consortium name="DOE Joint Genome Institute"/>
            <person name="Kuo A."/>
            <person name="Kohler A."/>
            <person name="Jargeat P."/>
            <person name="Nagy L.G."/>
            <person name="Floudas D."/>
            <person name="Copeland A."/>
            <person name="Barry K.W."/>
            <person name="Cichocki N."/>
            <person name="Veneault-Fourrey C."/>
            <person name="LaButti K."/>
            <person name="Lindquist E.A."/>
            <person name="Lipzen A."/>
            <person name="Lundell T."/>
            <person name="Morin E."/>
            <person name="Murat C."/>
            <person name="Sun H."/>
            <person name="Tunlid A."/>
            <person name="Henrissat B."/>
            <person name="Grigoriev I.V."/>
            <person name="Hibbett D.S."/>
            <person name="Martin F."/>
            <person name="Nordberg H.P."/>
            <person name="Cantor M.N."/>
            <person name="Hua S.X."/>
        </authorList>
    </citation>
    <scope>NUCLEOTIDE SEQUENCE [LARGE SCALE GENOMIC DNA]</scope>
    <source>
        <strain evidence="1 2">Ve08.2h10</strain>
    </source>
</reference>
<name>A0A0D0DGT7_9AGAM</name>
<dbReference type="InParanoid" id="A0A0D0DGT7"/>
<dbReference type="EMBL" id="KN825580">
    <property type="protein sequence ID" value="KIK84176.1"/>
    <property type="molecule type" value="Genomic_DNA"/>
</dbReference>
<gene>
    <name evidence="1" type="ORF">PAXRUDRAFT_699436</name>
</gene>